<dbReference type="AlphaFoldDB" id="A0A4P6F9B5"/>
<proteinExistence type="predicted"/>
<dbReference type="RefSeq" id="WP_129188512.1">
    <property type="nucleotide sequence ID" value="NZ_CP035491.1"/>
</dbReference>
<gene>
    <name evidence="2" type="ORF">ET445_02440</name>
</gene>
<dbReference type="KEGG" id="agf:ET445_02440"/>
<organism evidence="2 3">
    <name type="scientific">Agromyces protaetiae</name>
    <dbReference type="NCBI Taxonomy" id="2509455"/>
    <lineage>
        <taxon>Bacteria</taxon>
        <taxon>Bacillati</taxon>
        <taxon>Actinomycetota</taxon>
        <taxon>Actinomycetes</taxon>
        <taxon>Micrococcales</taxon>
        <taxon>Microbacteriaceae</taxon>
        <taxon>Agromyces</taxon>
    </lineage>
</organism>
<evidence type="ECO:0000313" key="2">
    <source>
        <dbReference type="EMBL" id="QAY72364.1"/>
    </source>
</evidence>
<keyword evidence="3" id="KW-1185">Reference proteome</keyword>
<reference evidence="2 3" key="1">
    <citation type="submission" date="2019-01" db="EMBL/GenBank/DDBJ databases">
        <title>Genome sequencing of strain FW100M-8.</title>
        <authorList>
            <person name="Heo J."/>
            <person name="Kim S.-J."/>
            <person name="Kim J.-S."/>
            <person name="Hong S.-B."/>
            <person name="Kwon S.-W."/>
        </authorList>
    </citation>
    <scope>NUCLEOTIDE SEQUENCE [LARGE SCALE GENOMIC DNA]</scope>
    <source>
        <strain evidence="2 3">FW100M-8</strain>
    </source>
</reference>
<evidence type="ECO:0000256" key="1">
    <source>
        <dbReference type="SAM" id="Phobius"/>
    </source>
</evidence>
<keyword evidence="1" id="KW-0472">Membrane</keyword>
<keyword evidence="1" id="KW-0812">Transmembrane</keyword>
<sequence>MRLRHAAIWVLGALALAGFAAFDRVSAWTEEVQNEGFSLMPEGPTDEQIRFLAFRQMSYGFLTPALVLLVSLSLFALVVIGARAVAVWWAHGGEPEASVALEPEQALLGDPHDERARVDAEVAGDH</sequence>
<accession>A0A4P6F9B5</accession>
<protein>
    <submittedName>
        <fullName evidence="2">Uncharacterized protein</fullName>
    </submittedName>
</protein>
<name>A0A4P6F9B5_9MICO</name>
<evidence type="ECO:0000313" key="3">
    <source>
        <dbReference type="Proteomes" id="UP000291259"/>
    </source>
</evidence>
<feature type="transmembrane region" description="Helical" evidence="1">
    <location>
        <begin position="61"/>
        <end position="82"/>
    </location>
</feature>
<dbReference type="EMBL" id="CP035491">
    <property type="protein sequence ID" value="QAY72364.1"/>
    <property type="molecule type" value="Genomic_DNA"/>
</dbReference>
<dbReference type="Proteomes" id="UP000291259">
    <property type="component" value="Chromosome"/>
</dbReference>
<keyword evidence="1" id="KW-1133">Transmembrane helix</keyword>